<dbReference type="STRING" id="1247936.BN2475_490029"/>
<evidence type="ECO:0000313" key="3">
    <source>
        <dbReference type="Proteomes" id="UP000187012"/>
    </source>
</evidence>
<evidence type="ECO:0000259" key="1">
    <source>
        <dbReference type="Pfam" id="PF05050"/>
    </source>
</evidence>
<protein>
    <submittedName>
        <fullName evidence="2">Methyltransferase, FkbM family</fullName>
    </submittedName>
</protein>
<dbReference type="Proteomes" id="UP000187012">
    <property type="component" value="Unassembled WGS sequence"/>
</dbReference>
<accession>A0A1N7SBQ0</accession>
<dbReference type="Gene3D" id="3.40.50.150">
    <property type="entry name" value="Vaccinia Virus protein VP39"/>
    <property type="match status" value="1"/>
</dbReference>
<evidence type="ECO:0000313" key="2">
    <source>
        <dbReference type="EMBL" id="SIT44761.1"/>
    </source>
</evidence>
<feature type="domain" description="Methyltransferase FkbM" evidence="1">
    <location>
        <begin position="7"/>
        <end position="59"/>
    </location>
</feature>
<proteinExistence type="predicted"/>
<keyword evidence="3" id="KW-1185">Reference proteome</keyword>
<name>A0A1N7SBQ0_9BURK</name>
<gene>
    <name evidence="2" type="ORF">BN2475_490029</name>
</gene>
<dbReference type="SUPFAM" id="SSF53335">
    <property type="entry name" value="S-adenosyl-L-methionine-dependent methyltransferases"/>
    <property type="match status" value="1"/>
</dbReference>
<dbReference type="Pfam" id="PF05050">
    <property type="entry name" value="Methyltransf_21"/>
    <property type="match status" value="1"/>
</dbReference>
<dbReference type="GO" id="GO:0032259">
    <property type="term" value="P:methylation"/>
    <property type="evidence" value="ECO:0007669"/>
    <property type="project" value="UniProtKB-KW"/>
</dbReference>
<organism evidence="2 3">
    <name type="scientific">Paraburkholderia ribeironis</name>
    <dbReference type="NCBI Taxonomy" id="1247936"/>
    <lineage>
        <taxon>Bacteria</taxon>
        <taxon>Pseudomonadati</taxon>
        <taxon>Pseudomonadota</taxon>
        <taxon>Betaproteobacteria</taxon>
        <taxon>Burkholderiales</taxon>
        <taxon>Burkholderiaceae</taxon>
        <taxon>Paraburkholderia</taxon>
    </lineage>
</organism>
<dbReference type="GO" id="GO:0008168">
    <property type="term" value="F:methyltransferase activity"/>
    <property type="evidence" value="ECO:0007669"/>
    <property type="project" value="UniProtKB-KW"/>
</dbReference>
<sequence>MRTLDSMNFPRLDLLKVDIEGFEVDMLAGARTTISTCRPVVYLEYMNPYNGDNSKVFVEYFSDLRYDLYYYITPIFNSRNYFGNEVNHFAGLWSFDMLCLPKEKAVVEGMLDARKDVGHCSDPELWRQVKFKYF</sequence>
<dbReference type="EMBL" id="CYGX02000049">
    <property type="protein sequence ID" value="SIT44761.1"/>
    <property type="molecule type" value="Genomic_DNA"/>
</dbReference>
<dbReference type="AlphaFoldDB" id="A0A1N7SBQ0"/>
<keyword evidence="2" id="KW-0808">Transferase</keyword>
<dbReference type="InterPro" id="IPR029063">
    <property type="entry name" value="SAM-dependent_MTases_sf"/>
</dbReference>
<reference evidence="2 3" key="1">
    <citation type="submission" date="2016-12" db="EMBL/GenBank/DDBJ databases">
        <authorList>
            <person name="Song W.-J."/>
            <person name="Kurnit D.M."/>
        </authorList>
    </citation>
    <scope>NUCLEOTIDE SEQUENCE [LARGE SCALE GENOMIC DNA]</scope>
    <source>
        <strain evidence="2 3">STM7296</strain>
    </source>
</reference>
<dbReference type="InterPro" id="IPR006342">
    <property type="entry name" value="FkbM_mtfrase"/>
</dbReference>
<keyword evidence="2" id="KW-0489">Methyltransferase</keyword>